<dbReference type="Gene3D" id="3.40.50.10140">
    <property type="entry name" value="Toll/interleukin-1 receptor homology (TIR) domain"/>
    <property type="match status" value="1"/>
</dbReference>
<dbReference type="Pfam" id="PF13676">
    <property type="entry name" value="TIR_2"/>
    <property type="match status" value="1"/>
</dbReference>
<dbReference type="EMBL" id="CAJNOI010000113">
    <property type="protein sequence ID" value="CAF1079804.1"/>
    <property type="molecule type" value="Genomic_DNA"/>
</dbReference>
<reference evidence="4" key="1">
    <citation type="submission" date="2021-02" db="EMBL/GenBank/DDBJ databases">
        <authorList>
            <person name="Nowell W R."/>
        </authorList>
    </citation>
    <scope>NUCLEOTIDE SEQUENCE</scope>
</reference>
<dbReference type="PANTHER" id="PTHR46270">
    <property type="entry name" value="ARMADILLO-TYPE FOLD-RELATED"/>
    <property type="match status" value="1"/>
</dbReference>
<comment type="caution">
    <text evidence="4">The sequence shown here is derived from an EMBL/GenBank/DDBJ whole genome shotgun (WGS) entry which is preliminary data.</text>
</comment>
<dbReference type="InterPro" id="IPR000157">
    <property type="entry name" value="TIR_dom"/>
</dbReference>
<dbReference type="GO" id="GO:0007165">
    <property type="term" value="P:signal transduction"/>
    <property type="evidence" value="ECO:0007669"/>
    <property type="project" value="InterPro"/>
</dbReference>
<dbReference type="Proteomes" id="UP000663832">
    <property type="component" value="Unassembled WGS sequence"/>
</dbReference>
<evidence type="ECO:0000313" key="5">
    <source>
        <dbReference type="Proteomes" id="UP000663832"/>
    </source>
</evidence>
<organism evidence="4 5">
    <name type="scientific">Adineta steineri</name>
    <dbReference type="NCBI Taxonomy" id="433720"/>
    <lineage>
        <taxon>Eukaryota</taxon>
        <taxon>Metazoa</taxon>
        <taxon>Spiralia</taxon>
        <taxon>Gnathifera</taxon>
        <taxon>Rotifera</taxon>
        <taxon>Eurotatoria</taxon>
        <taxon>Bdelloidea</taxon>
        <taxon>Adinetida</taxon>
        <taxon>Adinetidae</taxon>
        <taxon>Adineta</taxon>
    </lineage>
</organism>
<evidence type="ECO:0000313" key="3">
    <source>
        <dbReference type="EMBL" id="CAF1079804.1"/>
    </source>
</evidence>
<accession>A0A815EML4</accession>
<evidence type="ECO:0000259" key="2">
    <source>
        <dbReference type="PROSITE" id="PS50104"/>
    </source>
</evidence>
<keyword evidence="5" id="KW-1185">Reference proteome</keyword>
<evidence type="ECO:0000256" key="1">
    <source>
        <dbReference type="SAM" id="MobiDB-lite"/>
    </source>
</evidence>
<feature type="domain" description="TIR" evidence="2">
    <location>
        <begin position="546"/>
        <end position="673"/>
    </location>
</feature>
<name>A0A815EML4_9BILA</name>
<dbReference type="InterPro" id="IPR013761">
    <property type="entry name" value="SAM/pointed_sf"/>
</dbReference>
<protein>
    <recommendedName>
        <fullName evidence="2">TIR domain-containing protein</fullName>
    </recommendedName>
</protein>
<dbReference type="SUPFAM" id="SSF52200">
    <property type="entry name" value="Toll/Interleukin receptor TIR domain"/>
    <property type="match status" value="1"/>
</dbReference>
<sequence>MTDNNYFQSLLSELEKLDKSKDYLTISKTLTRPAHLQINNIITKWISSNDTLTNEETKFFNLYSSLQLSFVEYCVFNSDTKTDVQTIINDLPVNLFQKAQTDTLAKAVEYIHSEDFNNTDQNDTILISIMRMIDARSYAYRLCSKELTKMPPRLLNDEICECLTHSYAKNYLYDVKSINDTHKNISINNHHKFFLGCCTYAVASYDENKDYLKKPEDNKYIYLLAKYIRTMLNMKDFEKDKSILYCLRGILALLTNCVPINNWIHIINKALANVNDDDAQLANPFNIELFSLIIHRLLGSDILRDQAIHLNSYTTTSLIDIALIFLNKWFDTSSDLNDDDDDDDSDRRTNETNQVLRLLGSDEEFNKNKSTSQVIIPYINAKYDRLRLMAISTLSALMNKKDFDELHKHKVDMAQDIVKLLFHFIDRAVAQEDQRYKGISYERLFCYLLRFLVQDSVKEQTLPYLPKIINYAKSRHSYALKILRRMSTNPKIQNDLLKDGDLERFLKIDADNLYGPNSKLYKYIENIRQNLTPIEQKESPTSKNIEGRQAFISYCHKDKDRCNLFHQTLKENNLFTKIWIDNENMKDNMIDTITEAINQSEIVFVLLSDAYCKSDVCRCEWTFARSKKRKIYPIFVQESFKKDSCDWVWFYLGDDFYYRINKDDDLKRLIKELKPNNNKLQSQKKISNDIPELSLASTTERDNYQDSVENPKKEIITSWTSEDIQKWCRTNGFEQWCEPLAKYDGQSLLELNRILKTDDYLNNFAINQKITIFEVIRFKCELDKLVAGSTRITTTHKPKTKKDLSKRRASKSSTK</sequence>
<dbReference type="SMART" id="SM00255">
    <property type="entry name" value="TIR"/>
    <property type="match status" value="1"/>
</dbReference>
<dbReference type="OrthoDB" id="6160824at2759"/>
<evidence type="ECO:0000313" key="4">
    <source>
        <dbReference type="EMBL" id="CAF1317290.1"/>
    </source>
</evidence>
<dbReference type="PANTHER" id="PTHR46270:SF2">
    <property type="entry name" value="TIR DOMAIN-CONTAINING PROTEIN"/>
    <property type="match status" value="1"/>
</dbReference>
<dbReference type="InterPro" id="IPR035897">
    <property type="entry name" value="Toll_tir_struct_dom_sf"/>
</dbReference>
<proteinExistence type="predicted"/>
<dbReference type="AlphaFoldDB" id="A0A815EML4"/>
<dbReference type="SUPFAM" id="SSF47769">
    <property type="entry name" value="SAM/Pointed domain"/>
    <property type="match status" value="1"/>
</dbReference>
<dbReference type="Proteomes" id="UP000663877">
    <property type="component" value="Unassembled WGS sequence"/>
</dbReference>
<dbReference type="PROSITE" id="PS50104">
    <property type="entry name" value="TIR"/>
    <property type="match status" value="1"/>
</dbReference>
<dbReference type="EMBL" id="CAJNOM010000282">
    <property type="protein sequence ID" value="CAF1317290.1"/>
    <property type="molecule type" value="Genomic_DNA"/>
</dbReference>
<feature type="region of interest" description="Disordered" evidence="1">
    <location>
        <begin position="796"/>
        <end position="815"/>
    </location>
</feature>
<gene>
    <name evidence="3" type="ORF">BJG266_LOCUS20195</name>
    <name evidence="4" type="ORF">QVE165_LOCUS32136</name>
</gene>
<dbReference type="Gene3D" id="1.10.150.50">
    <property type="entry name" value="Transcription Factor, Ets-1"/>
    <property type="match status" value="1"/>
</dbReference>